<keyword evidence="2" id="KW-0812">Transmembrane</keyword>
<dbReference type="Gene3D" id="1.20.120.20">
    <property type="entry name" value="Apolipoprotein"/>
    <property type="match status" value="1"/>
</dbReference>
<keyword evidence="2" id="KW-0472">Membrane</keyword>
<dbReference type="InterPro" id="IPR023346">
    <property type="entry name" value="Lysozyme-like_dom_sf"/>
</dbReference>
<feature type="transmembrane region" description="Helical" evidence="2">
    <location>
        <begin position="705"/>
        <end position="726"/>
    </location>
</feature>
<feature type="transmembrane region" description="Helical" evidence="2">
    <location>
        <begin position="548"/>
        <end position="565"/>
    </location>
</feature>
<name>A0A0B6AKU0_PRIM2</name>
<evidence type="ECO:0000313" key="5">
    <source>
        <dbReference type="EMBL" id="AJI25485.1"/>
    </source>
</evidence>
<dbReference type="PANTHER" id="PTHR21666:SF270">
    <property type="entry name" value="MUREIN HYDROLASE ACTIVATOR ENVC"/>
    <property type="match status" value="1"/>
</dbReference>
<dbReference type="SUPFAM" id="SSF53955">
    <property type="entry name" value="Lysozyme-like"/>
    <property type="match status" value="1"/>
</dbReference>
<keyword evidence="2" id="KW-1133">Transmembrane helix</keyword>
<proteinExistence type="predicted"/>
<dbReference type="InterPro" id="IPR011055">
    <property type="entry name" value="Dup_hybrid_motif"/>
</dbReference>
<dbReference type="RefSeq" id="WP_052098015.1">
    <property type="nucleotide sequence ID" value="NZ_BCVB01000021.1"/>
</dbReference>
<dbReference type="CDD" id="cd12797">
    <property type="entry name" value="M23_peptidase"/>
    <property type="match status" value="1"/>
</dbReference>
<sequence>MSIRDLDVRIQPSVNLAPVIELNRYMNDTVRAFQQTDNATREWRDSMNRMNQQMNQTGRQTNQTNRAFGQSNQQMQQMAQHTNRATQEMRQMSNQMNSTYRSTQRMIDESQALNNQLGRQSDVIRALASTAGTSATQLAHDWQAMSNEMRRSMINNHNDMLKYRQQIMKTEHDMYKLGSQMGNYTGSTNDFMNEIRRLGKEHKKSTDQMINNNVAMRQSIIQQVATMSAMSGQSEKIAKNYDRMGNSLLKVNNPLLSVTSNLSRLARESSAASLALQMLGPNASMKELQDMIGMITQGVMRMQSVAMVTSVAWAGFTAILANAAKGPDVGENLAAQAEAWAKYEQEVKKRTHEIVTTWGFFDKATAFHTSPERIINNLNSQVKIFESWNKNMQTLVKRGVDQGMIAELRSLGPKTEGQIRAMANASDAELAKIQDLWRRRMGAARTAATTELEKLKQETQLKVKGLQDSLTPLGTSLYEFKNTWAEAVGPFVEFWGKLAAKVVDAGTAIGKFVNKLNEINPWITKLAGMFLYLVATFALILTPLAAGIGYIMGLKAAFAAAWVFIGPLVEGLAAMMGTVVLVSAAVIALGAALYLLWTRSETFRNAVISGWTAIKNKALEVWGFLKPYINQAMSAVTTFVHAKLVQLQAFWDNNGQQVLQAVKNIWGAISPFISTVMNTIWSIMQFIWPLVLMLIKSVWGNIKGIINGALNVIMGAVKVFSGLFTGDFSKMWEGLKQMFFGAIQVVWNYINLMMFGRILSAGKLFFSGFRSVFVSLWQGLVSLFKASVTNVKNTVQYGFTAMKLLGQNIMTGFKNAVVGIWTSLFGGIKGMLGRIGSSIKSAWTTARSETKQLFGMIKDDVEGVFKGVVKAAKELPGKIGSGISGMAGKVTGGIEALTSKVFGGFKKMINGATGGLNWIMKKIGADFYIDPWVPKYATGTGYHPGGPAILGDGGMKELYVTPSGAMGMSPATDTLLNLPQGTKVFSGPQTQQLMQSGMIPAYDKGNVGNGNSFKSVASDLWEGTKNVAGAAKDKAVGAGKAVKDTAVAGANKVKDLSLDVWSYVSEPSKLLKKVFASFVPKPPAISEVFNKVFPASITKIKDNALGFVKKKMEEFSFLGGDASGTGIGSYYLGSPFRITTNFTPNGNKNDRVHKGGVHHGLDLAAPQGTPIKSLTDGIVKQVLIGSSTAGNGVRIQSGSDLLSYIHMMSAPLVKQGQKVKEGQVIGRVGSTGFSTGPHLDLKIKRNGAYINPLTYLQGKAGESGSYGAAPKGNLAQWIAAGMARAGVSGDAWKTGLNWIIQKESSGNPRAVGAPTSDGTAKGLMQLKHFNYKGDPFNPSNNIYWGIKYIQDRYKSIGGALRWWKSHNWYANGTNSHTGGNAVLGDGGLNEPFMLPNGQMGLSPNRATLFPNLPTGTKVWPSILDFFKKTTSNVPSNPGESSESAAPSFAVGDTGSSQINIEFSPVITITGGGKEGEKSVREQIDEALAEQYKKFQEVLINSGLV</sequence>
<dbReference type="SUPFAM" id="SSF58104">
    <property type="entry name" value="Methyl-accepting chemotaxis protein (MCP) signaling domain"/>
    <property type="match status" value="1"/>
</dbReference>
<dbReference type="EMBL" id="CP009920">
    <property type="protein sequence ID" value="AJI25485.1"/>
    <property type="molecule type" value="Genomic_DNA"/>
</dbReference>
<evidence type="ECO:0000256" key="2">
    <source>
        <dbReference type="SAM" id="Phobius"/>
    </source>
</evidence>
<dbReference type="Proteomes" id="UP000031829">
    <property type="component" value="Chromosome"/>
</dbReference>
<feature type="region of interest" description="Disordered" evidence="1">
    <location>
        <begin position="1431"/>
        <end position="1450"/>
    </location>
</feature>
<evidence type="ECO:0000259" key="3">
    <source>
        <dbReference type="Pfam" id="PF01464"/>
    </source>
</evidence>
<dbReference type="Gene3D" id="1.10.530.10">
    <property type="match status" value="1"/>
</dbReference>
<evidence type="ECO:0000256" key="1">
    <source>
        <dbReference type="SAM" id="MobiDB-lite"/>
    </source>
</evidence>
<dbReference type="KEGG" id="bmeg:BG04_1435"/>
<dbReference type="SUPFAM" id="SSF51261">
    <property type="entry name" value="Duplicated hybrid motif"/>
    <property type="match status" value="1"/>
</dbReference>
<evidence type="ECO:0000313" key="6">
    <source>
        <dbReference type="Proteomes" id="UP000031829"/>
    </source>
</evidence>
<dbReference type="GO" id="GO:0004222">
    <property type="term" value="F:metalloendopeptidase activity"/>
    <property type="evidence" value="ECO:0007669"/>
    <property type="project" value="TreeGrafter"/>
</dbReference>
<feature type="domain" description="Transglycosylase SLT" evidence="3">
    <location>
        <begin position="1292"/>
        <end position="1376"/>
    </location>
</feature>
<dbReference type="InterPro" id="IPR016047">
    <property type="entry name" value="M23ase_b-sheet_dom"/>
</dbReference>
<evidence type="ECO:0000259" key="4">
    <source>
        <dbReference type="Pfam" id="PF01551"/>
    </source>
</evidence>
<reference evidence="5 6" key="1">
    <citation type="journal article" date="2015" name="Genome Announc.">
        <title>Complete genome sequences for 35 biothreat assay-relevant bacillus species.</title>
        <authorList>
            <person name="Johnson S.L."/>
            <person name="Daligault H.E."/>
            <person name="Davenport K.W."/>
            <person name="Jaissle J."/>
            <person name="Frey K.G."/>
            <person name="Ladner J.T."/>
            <person name="Broomall S.M."/>
            <person name="Bishop-Lilly K.A."/>
            <person name="Bruce D.C."/>
            <person name="Gibbons H.S."/>
            <person name="Coyne S.R."/>
            <person name="Lo C.C."/>
            <person name="Meincke L."/>
            <person name="Munk A.C."/>
            <person name="Koroleva G.I."/>
            <person name="Rosenzweig C.N."/>
            <person name="Palacios G.F."/>
            <person name="Redden C.L."/>
            <person name="Minogue T.D."/>
            <person name="Chain P.S."/>
        </authorList>
    </citation>
    <scope>NUCLEOTIDE SEQUENCE [LARGE SCALE GENOMIC DNA]</scope>
    <source>
        <strain evidence="6">ATCC 14581 / DSM 32 / JCM 2506 / NBRC 15308 / NCIMB 9376 / NCTC 10342 / NRRL B-14308 / VKM B-512</strain>
    </source>
</reference>
<gene>
    <name evidence="5" type="ORF">BG04_1435</name>
</gene>
<dbReference type="PANTHER" id="PTHR21666">
    <property type="entry name" value="PEPTIDASE-RELATED"/>
    <property type="match status" value="1"/>
</dbReference>
<dbReference type="Pfam" id="PF01551">
    <property type="entry name" value="Peptidase_M23"/>
    <property type="match status" value="1"/>
</dbReference>
<dbReference type="InterPro" id="IPR008258">
    <property type="entry name" value="Transglycosylase_SLT_dom_1"/>
</dbReference>
<organism evidence="5 6">
    <name type="scientific">Priestia megaterium (strain ATCC 14581 / DSM 32 / CCUG 1817 / JCM 2506 / NBRC 15308 / NCIMB 9376 / NCTC 10342 / NRRL B-14308 / VKM B-512 / Ford 19)</name>
    <name type="common">Bacillus megaterium</name>
    <dbReference type="NCBI Taxonomy" id="1348623"/>
    <lineage>
        <taxon>Bacteria</taxon>
        <taxon>Bacillati</taxon>
        <taxon>Bacillota</taxon>
        <taxon>Bacilli</taxon>
        <taxon>Bacillales</taxon>
        <taxon>Bacillaceae</taxon>
        <taxon>Priestia</taxon>
    </lineage>
</organism>
<feature type="transmembrane region" description="Helical" evidence="2">
    <location>
        <begin position="738"/>
        <end position="758"/>
    </location>
</feature>
<feature type="domain" description="M23ase beta-sheet core" evidence="4">
    <location>
        <begin position="1157"/>
        <end position="1252"/>
    </location>
</feature>
<feature type="compositionally biased region" description="Polar residues" evidence="1">
    <location>
        <begin position="1431"/>
        <end position="1444"/>
    </location>
</feature>
<dbReference type="Gene3D" id="2.70.70.10">
    <property type="entry name" value="Glucose Permease (Domain IIA)"/>
    <property type="match status" value="1"/>
</dbReference>
<dbReference type="InterPro" id="IPR050570">
    <property type="entry name" value="Cell_wall_metabolism_enzyme"/>
</dbReference>
<dbReference type="Pfam" id="PF01464">
    <property type="entry name" value="SLT"/>
    <property type="match status" value="1"/>
</dbReference>
<protein>
    <submittedName>
        <fullName evidence="5">Peptidase M23 family protein</fullName>
    </submittedName>
</protein>
<dbReference type="Gene3D" id="1.10.287.950">
    <property type="entry name" value="Methyl-accepting chemotaxis protein"/>
    <property type="match status" value="1"/>
</dbReference>
<feature type="transmembrane region" description="Helical" evidence="2">
    <location>
        <begin position="571"/>
        <end position="597"/>
    </location>
</feature>
<dbReference type="GeneID" id="93644909"/>
<feature type="transmembrane region" description="Helical" evidence="2">
    <location>
        <begin position="522"/>
        <end position="541"/>
    </location>
</feature>
<accession>A0A0B6AKU0</accession>
<dbReference type="HOGENOM" id="CLU_248503_0_0_9"/>